<dbReference type="GO" id="GO:1900376">
    <property type="term" value="P:regulation of secondary metabolite biosynthetic process"/>
    <property type="evidence" value="ECO:0007669"/>
    <property type="project" value="TreeGrafter"/>
</dbReference>
<evidence type="ECO:0000313" key="9">
    <source>
        <dbReference type="EMBL" id="MBK1704441.1"/>
    </source>
</evidence>
<evidence type="ECO:0000256" key="1">
    <source>
        <dbReference type="ARBA" id="ARBA00007957"/>
    </source>
</evidence>
<dbReference type="InterPro" id="IPR043135">
    <property type="entry name" value="Fur_C"/>
</dbReference>
<dbReference type="CDD" id="cd07153">
    <property type="entry name" value="Fur_like"/>
    <property type="match status" value="1"/>
</dbReference>
<dbReference type="InterPro" id="IPR036390">
    <property type="entry name" value="WH_DNA-bd_sf"/>
</dbReference>
<sequence>MDEEQLQRALDTAENLCAQRGVRFTPQRRRVLELVCRAQRPVGAYEILDQLRDGASAAPPTVYRALDFLLEQGLVHKLETLHAFIGCTHPEHPHASQFLICAECGRVNELESDRISGDLRSVAEAAGFRPKRPVVEVIGTCAHCTKKIRNGSRSAS</sequence>
<feature type="binding site" evidence="7">
    <location>
        <position position="141"/>
    </location>
    <ligand>
        <name>Zn(2+)</name>
        <dbReference type="ChEBI" id="CHEBI:29105"/>
    </ligand>
</feature>
<evidence type="ECO:0000256" key="7">
    <source>
        <dbReference type="PIRSR" id="PIRSR602481-1"/>
    </source>
</evidence>
<evidence type="ECO:0000313" key="10">
    <source>
        <dbReference type="Proteomes" id="UP001296776"/>
    </source>
</evidence>
<dbReference type="Gene3D" id="1.10.10.10">
    <property type="entry name" value="Winged helix-like DNA-binding domain superfamily/Winged helix DNA-binding domain"/>
    <property type="match status" value="1"/>
</dbReference>
<dbReference type="PANTHER" id="PTHR33202">
    <property type="entry name" value="ZINC UPTAKE REGULATION PROTEIN"/>
    <property type="match status" value="1"/>
</dbReference>
<protein>
    <recommendedName>
        <fullName evidence="8">Ferric uptake regulation protein</fullName>
    </recommendedName>
</protein>
<keyword evidence="7 8" id="KW-0479">Metal-binding</keyword>
<dbReference type="AlphaFoldDB" id="A0AAJ0U356"/>
<proteinExistence type="inferred from homology"/>
<comment type="subcellular location">
    <subcellularLocation>
        <location evidence="8">Cytoplasm</location>
    </subcellularLocation>
</comment>
<evidence type="ECO:0000256" key="4">
    <source>
        <dbReference type="ARBA" id="ARBA00023015"/>
    </source>
</evidence>
<dbReference type="GO" id="GO:0045892">
    <property type="term" value="P:negative regulation of DNA-templated transcription"/>
    <property type="evidence" value="ECO:0007669"/>
    <property type="project" value="TreeGrafter"/>
</dbReference>
<feature type="binding site" evidence="7">
    <location>
        <position position="104"/>
    </location>
    <ligand>
        <name>Zn(2+)</name>
        <dbReference type="ChEBI" id="CHEBI:29105"/>
    </ligand>
</feature>
<reference evidence="9" key="1">
    <citation type="submission" date="2017-08" db="EMBL/GenBank/DDBJ databases">
        <authorList>
            <person name="Imhoff J.F."/>
            <person name="Rahn T."/>
            <person name="Kuenzel S."/>
            <person name="Neulinger S.C."/>
        </authorList>
    </citation>
    <scope>NUCLEOTIDE SEQUENCE</scope>
    <source>
        <strain evidence="9">DSM 11080</strain>
    </source>
</reference>
<reference evidence="9" key="2">
    <citation type="journal article" date="2020" name="Microorganisms">
        <title>Osmotic Adaptation and Compatible Solute Biosynthesis of Phototrophic Bacteria as Revealed from Genome Analyses.</title>
        <authorList>
            <person name="Imhoff J.F."/>
            <person name="Rahn T."/>
            <person name="Kunzel S."/>
            <person name="Keller A."/>
            <person name="Neulinger S.C."/>
        </authorList>
    </citation>
    <scope>NUCLEOTIDE SEQUENCE</scope>
    <source>
        <strain evidence="9">DSM 11080</strain>
    </source>
</reference>
<keyword evidence="3 7" id="KW-0862">Zinc</keyword>
<evidence type="ECO:0000256" key="2">
    <source>
        <dbReference type="ARBA" id="ARBA00022491"/>
    </source>
</evidence>
<feature type="binding site" evidence="7">
    <location>
        <position position="101"/>
    </location>
    <ligand>
        <name>Zn(2+)</name>
        <dbReference type="ChEBI" id="CHEBI:29105"/>
    </ligand>
</feature>
<accession>A0AAJ0U356</accession>
<feature type="binding site" evidence="7">
    <location>
        <position position="144"/>
    </location>
    <ligand>
        <name>Zn(2+)</name>
        <dbReference type="ChEBI" id="CHEBI:29105"/>
    </ligand>
</feature>
<keyword evidence="5 8" id="KW-0238">DNA-binding</keyword>
<dbReference type="Proteomes" id="UP001296776">
    <property type="component" value="Unassembled WGS sequence"/>
</dbReference>
<keyword evidence="4 8" id="KW-0805">Transcription regulation</keyword>
<dbReference type="GO" id="GO:0008270">
    <property type="term" value="F:zinc ion binding"/>
    <property type="evidence" value="ECO:0007669"/>
    <property type="project" value="TreeGrafter"/>
</dbReference>
<keyword evidence="10" id="KW-1185">Reference proteome</keyword>
<organism evidence="9 10">
    <name type="scientific">Halochromatium glycolicum</name>
    <dbReference type="NCBI Taxonomy" id="85075"/>
    <lineage>
        <taxon>Bacteria</taxon>
        <taxon>Pseudomonadati</taxon>
        <taxon>Pseudomonadota</taxon>
        <taxon>Gammaproteobacteria</taxon>
        <taxon>Chromatiales</taxon>
        <taxon>Chromatiaceae</taxon>
        <taxon>Halochromatium</taxon>
    </lineage>
</organism>
<dbReference type="InterPro" id="IPR002481">
    <property type="entry name" value="FUR"/>
</dbReference>
<comment type="subunit">
    <text evidence="8">Homodimer.</text>
</comment>
<dbReference type="GO" id="GO:0000976">
    <property type="term" value="F:transcription cis-regulatory region binding"/>
    <property type="evidence" value="ECO:0007669"/>
    <property type="project" value="TreeGrafter"/>
</dbReference>
<gene>
    <name evidence="8" type="primary">fur</name>
    <name evidence="9" type="ORF">CKO40_07800</name>
</gene>
<evidence type="ECO:0000256" key="3">
    <source>
        <dbReference type="ARBA" id="ARBA00022833"/>
    </source>
</evidence>
<dbReference type="Pfam" id="PF01475">
    <property type="entry name" value="FUR"/>
    <property type="match status" value="1"/>
</dbReference>
<dbReference type="SUPFAM" id="SSF46785">
    <property type="entry name" value="Winged helix' DNA-binding domain"/>
    <property type="match status" value="1"/>
</dbReference>
<dbReference type="RefSeq" id="WP_200345642.1">
    <property type="nucleotide sequence ID" value="NZ_NRSJ01000010.1"/>
</dbReference>
<dbReference type="GO" id="GO:0003700">
    <property type="term" value="F:DNA-binding transcription factor activity"/>
    <property type="evidence" value="ECO:0007669"/>
    <property type="project" value="UniProtKB-UniRule"/>
</dbReference>
<dbReference type="InterPro" id="IPR036388">
    <property type="entry name" value="WH-like_DNA-bd_sf"/>
</dbReference>
<evidence type="ECO:0000256" key="5">
    <source>
        <dbReference type="ARBA" id="ARBA00023125"/>
    </source>
</evidence>
<keyword evidence="8" id="KW-0408">Iron</keyword>
<dbReference type="PANTHER" id="PTHR33202:SF6">
    <property type="entry name" value="ZINC UPTAKE REGULATION PROTEIN"/>
    <property type="match status" value="1"/>
</dbReference>
<evidence type="ECO:0000256" key="6">
    <source>
        <dbReference type="ARBA" id="ARBA00023163"/>
    </source>
</evidence>
<dbReference type="EMBL" id="NRSJ01000010">
    <property type="protein sequence ID" value="MBK1704441.1"/>
    <property type="molecule type" value="Genomic_DNA"/>
</dbReference>
<comment type="cofactor">
    <cofactor evidence="7">
        <name>Zn(2+)</name>
        <dbReference type="ChEBI" id="CHEBI:29105"/>
    </cofactor>
    <text evidence="7">Binds 1 zinc ion per subunit.</text>
</comment>
<name>A0AAJ0U356_9GAMM</name>
<keyword evidence="6 8" id="KW-0804">Transcription</keyword>
<comment type="similarity">
    <text evidence="1 8">Belongs to the Fur family.</text>
</comment>
<comment type="caution">
    <text evidence="9">The sequence shown here is derived from an EMBL/GenBank/DDBJ whole genome shotgun (WGS) entry which is preliminary data.</text>
</comment>
<evidence type="ECO:0000256" key="8">
    <source>
        <dbReference type="RuleBase" id="RU364037"/>
    </source>
</evidence>
<keyword evidence="2 8" id="KW-0678">Repressor</keyword>
<dbReference type="Gene3D" id="3.30.1490.190">
    <property type="match status" value="1"/>
</dbReference>
<dbReference type="GO" id="GO:0005829">
    <property type="term" value="C:cytosol"/>
    <property type="evidence" value="ECO:0007669"/>
    <property type="project" value="TreeGrafter"/>
</dbReference>
<keyword evidence="8" id="KW-0963">Cytoplasm</keyword>